<proteinExistence type="predicted"/>
<reference evidence="2" key="1">
    <citation type="submission" date="2021-02" db="EMBL/GenBank/DDBJ databases">
        <authorList>
            <person name="Nowell W R."/>
        </authorList>
    </citation>
    <scope>NUCLEOTIDE SEQUENCE</scope>
</reference>
<dbReference type="EMBL" id="CAJOBR010005250">
    <property type="protein sequence ID" value="CAF4811793.1"/>
    <property type="molecule type" value="Genomic_DNA"/>
</dbReference>
<name>A0A820W654_9BILA</name>
<accession>A0A820W654</accession>
<feature type="domain" description="Reverse transcriptase" evidence="1">
    <location>
        <begin position="1"/>
        <end position="145"/>
    </location>
</feature>
<evidence type="ECO:0000313" key="2">
    <source>
        <dbReference type="EMBL" id="CAF4512186.1"/>
    </source>
</evidence>
<organism evidence="2 4">
    <name type="scientific">Rotaria socialis</name>
    <dbReference type="NCBI Taxonomy" id="392032"/>
    <lineage>
        <taxon>Eukaryota</taxon>
        <taxon>Metazoa</taxon>
        <taxon>Spiralia</taxon>
        <taxon>Gnathifera</taxon>
        <taxon>Rotifera</taxon>
        <taxon>Eurotatoria</taxon>
        <taxon>Bdelloidea</taxon>
        <taxon>Philodinida</taxon>
        <taxon>Philodinidae</taxon>
        <taxon>Rotaria</taxon>
    </lineage>
</organism>
<dbReference type="PROSITE" id="PS50878">
    <property type="entry name" value="RT_POL"/>
    <property type="match status" value="1"/>
</dbReference>
<comment type="caution">
    <text evidence="2">The sequence shown here is derived from an EMBL/GenBank/DDBJ whole genome shotgun (WGS) entry which is preliminary data.</text>
</comment>
<dbReference type="Proteomes" id="UP000663848">
    <property type="component" value="Unassembled WGS sequence"/>
</dbReference>
<dbReference type="Proteomes" id="UP000663873">
    <property type="component" value="Unassembled WGS sequence"/>
</dbReference>
<keyword evidence="4" id="KW-1185">Reference proteome</keyword>
<dbReference type="Pfam" id="PF00078">
    <property type="entry name" value="RVT_1"/>
    <property type="match status" value="1"/>
</dbReference>
<sequence>MWHPALMRTLEQLNMPLQLRRWFFVWSQNHTMTILHGDAESRLIKISLGAPQGSLLAAFLFRLHVHFLPSYFTEITSHLFDDDLTLIIKGALELKISGNLEYLEIQAKSVLKSLEKFAADHILPINVPKTKLMLIHSAELKSELN</sequence>
<dbReference type="EMBL" id="CAJOBP010007332">
    <property type="protein sequence ID" value="CAF4512186.1"/>
    <property type="molecule type" value="Genomic_DNA"/>
</dbReference>
<dbReference type="AlphaFoldDB" id="A0A820W654"/>
<protein>
    <recommendedName>
        <fullName evidence="1">Reverse transcriptase domain-containing protein</fullName>
    </recommendedName>
</protein>
<dbReference type="InterPro" id="IPR000477">
    <property type="entry name" value="RT_dom"/>
</dbReference>
<evidence type="ECO:0000313" key="4">
    <source>
        <dbReference type="Proteomes" id="UP000663873"/>
    </source>
</evidence>
<gene>
    <name evidence="3" type="ORF">QYT958_LOCUS24516</name>
    <name evidence="2" type="ORF">UJA718_LOCUS27063</name>
</gene>
<evidence type="ECO:0000313" key="3">
    <source>
        <dbReference type="EMBL" id="CAF4811793.1"/>
    </source>
</evidence>
<evidence type="ECO:0000259" key="1">
    <source>
        <dbReference type="PROSITE" id="PS50878"/>
    </source>
</evidence>